<keyword evidence="1" id="KW-0456">Lyase</keyword>
<dbReference type="AlphaFoldDB" id="A0A3E1NHW8"/>
<dbReference type="SUPFAM" id="SSF51556">
    <property type="entry name" value="Metallo-dependent hydrolases"/>
    <property type="match status" value="1"/>
</dbReference>
<evidence type="ECO:0000313" key="4">
    <source>
        <dbReference type="Proteomes" id="UP000261284"/>
    </source>
</evidence>
<dbReference type="GO" id="GO:0016787">
    <property type="term" value="F:hydrolase activity"/>
    <property type="evidence" value="ECO:0007669"/>
    <property type="project" value="UniProtKB-KW"/>
</dbReference>
<proteinExistence type="predicted"/>
<dbReference type="InterPro" id="IPR032466">
    <property type="entry name" value="Metal_Hydrolase"/>
</dbReference>
<keyword evidence="4" id="KW-1185">Reference proteome</keyword>
<dbReference type="GO" id="GO:0016831">
    <property type="term" value="F:carboxy-lyase activity"/>
    <property type="evidence" value="ECO:0007669"/>
    <property type="project" value="InterPro"/>
</dbReference>
<name>A0A3E1NHW8_9BACT</name>
<dbReference type="GO" id="GO:0019748">
    <property type="term" value="P:secondary metabolic process"/>
    <property type="evidence" value="ECO:0007669"/>
    <property type="project" value="TreeGrafter"/>
</dbReference>
<dbReference type="InterPro" id="IPR032465">
    <property type="entry name" value="ACMSD"/>
</dbReference>
<dbReference type="GO" id="GO:0005829">
    <property type="term" value="C:cytosol"/>
    <property type="evidence" value="ECO:0007669"/>
    <property type="project" value="TreeGrafter"/>
</dbReference>
<evidence type="ECO:0000256" key="1">
    <source>
        <dbReference type="ARBA" id="ARBA00023239"/>
    </source>
</evidence>
<dbReference type="Gene3D" id="3.20.20.140">
    <property type="entry name" value="Metal-dependent hydrolases"/>
    <property type="match status" value="1"/>
</dbReference>
<comment type="caution">
    <text evidence="3">The sequence shown here is derived from an EMBL/GenBank/DDBJ whole genome shotgun (WGS) entry which is preliminary data.</text>
</comment>
<reference evidence="3 4" key="1">
    <citation type="submission" date="2018-08" db="EMBL/GenBank/DDBJ databases">
        <title>Chitinophagaceae sp. K23C18032701, a novel bacterium isolated from forest soil.</title>
        <authorList>
            <person name="Wang C."/>
        </authorList>
    </citation>
    <scope>NUCLEOTIDE SEQUENCE [LARGE SCALE GENOMIC DNA]</scope>
    <source>
        <strain evidence="3 4">K23C18032701</strain>
    </source>
</reference>
<dbReference type="Pfam" id="PF04909">
    <property type="entry name" value="Amidohydro_2"/>
    <property type="match status" value="1"/>
</dbReference>
<dbReference type="PANTHER" id="PTHR21240">
    <property type="entry name" value="2-AMINO-3-CARBOXYLMUCONATE-6-SEMIALDEHYDE DECARBOXYLASE"/>
    <property type="match status" value="1"/>
</dbReference>
<accession>A0A3E1NHW8</accession>
<evidence type="ECO:0000313" key="3">
    <source>
        <dbReference type="EMBL" id="RFM27517.1"/>
    </source>
</evidence>
<sequence length="329" mass="36606">MKLITIEEHLNDPAIAAATAKVLGPIVPYTSITTDNLPGGVLENAGAERLARMDAAGIDMQILSYINSPQFLPASEAIPLTKAANNRLAEAIKAHPDRFAAFAMLPLGDPEASAEELKRCVKELGFKGALIAGRPAAAAKFLDDPFFAPVLEAANELKVPIYMHPGYPHKDVQKVYYSGFDSLVTSLFSLYAWGWHNEAGIQIIRMILAGVFDKYPNLQLISGHWGEMVPFFLYRMDGMLPQQTTHLQQSILNTYKNHIYVTPSGMFTWPQFQFTLEVLGADRIIYSVDYPYVQENNAREFLNNAPISNEDREKIAHGNAEKLFKLPHN</sequence>
<dbReference type="InterPro" id="IPR006680">
    <property type="entry name" value="Amidohydro-rel"/>
</dbReference>
<protein>
    <submittedName>
        <fullName evidence="3">Amidohydrolase</fullName>
    </submittedName>
</protein>
<keyword evidence="3" id="KW-0378">Hydrolase</keyword>
<evidence type="ECO:0000259" key="2">
    <source>
        <dbReference type="Pfam" id="PF04909"/>
    </source>
</evidence>
<dbReference type="EMBL" id="QTJU01000005">
    <property type="protein sequence ID" value="RFM27517.1"/>
    <property type="molecule type" value="Genomic_DNA"/>
</dbReference>
<organism evidence="3 4">
    <name type="scientific">Deminuibacter soli</name>
    <dbReference type="NCBI Taxonomy" id="2291815"/>
    <lineage>
        <taxon>Bacteria</taxon>
        <taxon>Pseudomonadati</taxon>
        <taxon>Bacteroidota</taxon>
        <taxon>Chitinophagia</taxon>
        <taxon>Chitinophagales</taxon>
        <taxon>Chitinophagaceae</taxon>
        <taxon>Deminuibacter</taxon>
    </lineage>
</organism>
<dbReference type="OrthoDB" id="9777673at2"/>
<gene>
    <name evidence="3" type="ORF">DXN05_15160</name>
</gene>
<dbReference type="Proteomes" id="UP000261284">
    <property type="component" value="Unassembled WGS sequence"/>
</dbReference>
<feature type="domain" description="Amidohydrolase-related" evidence="2">
    <location>
        <begin position="53"/>
        <end position="326"/>
    </location>
</feature>
<dbReference type="PANTHER" id="PTHR21240:SF30">
    <property type="entry name" value="AMIDOHYDROLASE-RELATED DOMAIN-CONTAINING PROTEIN-RELATED"/>
    <property type="match status" value="1"/>
</dbReference>